<dbReference type="InterPro" id="IPR019594">
    <property type="entry name" value="Glu/Gly-bd"/>
</dbReference>
<dbReference type="PRINTS" id="PR00177">
    <property type="entry name" value="NMDARECEPTOR"/>
</dbReference>
<feature type="domain" description="Ionotropic glutamate receptor C-terminal" evidence="20">
    <location>
        <begin position="442"/>
        <end position="815"/>
    </location>
</feature>
<dbReference type="SMART" id="SM00918">
    <property type="entry name" value="Lig_chan-Glu_bd"/>
    <property type="match status" value="1"/>
</dbReference>
<feature type="domain" description="Ionotropic glutamate receptor L-glutamate and glycine-binding" evidence="21">
    <location>
        <begin position="452"/>
        <end position="517"/>
    </location>
</feature>
<dbReference type="SMART" id="SM00079">
    <property type="entry name" value="PBPe"/>
    <property type="match status" value="1"/>
</dbReference>
<keyword evidence="4 19" id="KW-0812">Transmembrane</keyword>
<keyword evidence="12" id="KW-0628">Postsynaptic cell membrane</keyword>
<dbReference type="Gene3D" id="1.10.287.70">
    <property type="match status" value="1"/>
</dbReference>
<dbReference type="STRING" id="34720.A0A195FA54"/>
<keyword evidence="23" id="KW-1185">Reference proteome</keyword>
<evidence type="ECO:0000256" key="2">
    <source>
        <dbReference type="ARBA" id="ARBA00022448"/>
    </source>
</evidence>
<dbReference type="CDD" id="cd13714">
    <property type="entry name" value="PBP2_iGluR_Kainate"/>
    <property type="match status" value="1"/>
</dbReference>
<evidence type="ECO:0000256" key="18">
    <source>
        <dbReference type="PIRSR" id="PIRSR601508-3"/>
    </source>
</evidence>
<evidence type="ECO:0000256" key="19">
    <source>
        <dbReference type="SAM" id="Phobius"/>
    </source>
</evidence>
<evidence type="ECO:0000256" key="4">
    <source>
        <dbReference type="ARBA" id="ARBA00022692"/>
    </source>
</evidence>
<keyword evidence="6 19" id="KW-1133">Transmembrane helix</keyword>
<reference evidence="22 23" key="1">
    <citation type="submission" date="2016-03" db="EMBL/GenBank/DDBJ databases">
        <title>Trachymyrmex septentrionalis WGS genome.</title>
        <authorList>
            <person name="Nygaard S."/>
            <person name="Hu H."/>
            <person name="Boomsma J."/>
            <person name="Zhang G."/>
        </authorList>
    </citation>
    <scope>NUCLEOTIDE SEQUENCE [LARGE SCALE GENOMIC DNA]</scope>
    <source>
        <strain evidence="22">Tsep2-gDNA-1</strain>
        <tissue evidence="22">Whole body</tissue>
    </source>
</reference>
<dbReference type="Pfam" id="PF00060">
    <property type="entry name" value="Lig_chan"/>
    <property type="match status" value="1"/>
</dbReference>
<keyword evidence="13" id="KW-1071">Ligand-gated ion channel</keyword>
<keyword evidence="9 19" id="KW-0472">Membrane</keyword>
<evidence type="ECO:0000313" key="22">
    <source>
        <dbReference type="EMBL" id="KYN37308.1"/>
    </source>
</evidence>
<dbReference type="InterPro" id="IPR001828">
    <property type="entry name" value="ANF_lig-bd_rcpt"/>
</dbReference>
<dbReference type="InterPro" id="IPR028082">
    <property type="entry name" value="Peripla_BP_I"/>
</dbReference>
<feature type="binding site" evidence="16">
    <location>
        <position position="701"/>
    </location>
    <ligand>
        <name>L-glutamate</name>
        <dbReference type="ChEBI" id="CHEBI:29985"/>
    </ligand>
</feature>
<evidence type="ECO:0000313" key="23">
    <source>
        <dbReference type="Proteomes" id="UP000078541"/>
    </source>
</evidence>
<dbReference type="GO" id="GO:0015276">
    <property type="term" value="F:ligand-gated monoatomic ion channel activity"/>
    <property type="evidence" value="ECO:0007669"/>
    <property type="project" value="InterPro"/>
</dbReference>
<keyword evidence="5" id="KW-0732">Signal</keyword>
<comment type="subcellular location">
    <subcellularLocation>
        <location evidence="15">Postsynaptic cell membrane</location>
        <topology evidence="15">Multi-pass membrane protein</topology>
    </subcellularLocation>
</comment>
<dbReference type="EMBL" id="KQ981720">
    <property type="protein sequence ID" value="KYN37308.1"/>
    <property type="molecule type" value="Genomic_DNA"/>
</dbReference>
<organism evidence="22 23">
    <name type="scientific">Trachymyrmex septentrionalis</name>
    <dbReference type="NCBI Taxonomy" id="34720"/>
    <lineage>
        <taxon>Eukaryota</taxon>
        <taxon>Metazoa</taxon>
        <taxon>Ecdysozoa</taxon>
        <taxon>Arthropoda</taxon>
        <taxon>Hexapoda</taxon>
        <taxon>Insecta</taxon>
        <taxon>Pterygota</taxon>
        <taxon>Neoptera</taxon>
        <taxon>Endopterygota</taxon>
        <taxon>Hymenoptera</taxon>
        <taxon>Apocrita</taxon>
        <taxon>Aculeata</taxon>
        <taxon>Formicoidea</taxon>
        <taxon>Formicidae</taxon>
        <taxon>Myrmicinae</taxon>
        <taxon>Trachymyrmex</taxon>
    </lineage>
</organism>
<feature type="binding site" evidence="16">
    <location>
        <position position="751"/>
    </location>
    <ligand>
        <name>L-glutamate</name>
        <dbReference type="ChEBI" id="CHEBI:29985"/>
    </ligand>
</feature>
<feature type="binding site" evidence="16">
    <location>
        <position position="533"/>
    </location>
    <ligand>
        <name>L-glutamate</name>
        <dbReference type="ChEBI" id="CHEBI:29985"/>
    </ligand>
</feature>
<keyword evidence="18" id="KW-1015">Disulfide bond</keyword>
<evidence type="ECO:0000256" key="11">
    <source>
        <dbReference type="ARBA" id="ARBA00023180"/>
    </source>
</evidence>
<feature type="site" description="Interaction with the cone snail toxin Con-ikot-ikot" evidence="17">
    <location>
        <position position="706"/>
    </location>
</feature>
<evidence type="ECO:0000259" key="20">
    <source>
        <dbReference type="SMART" id="SM00079"/>
    </source>
</evidence>
<evidence type="ECO:0000259" key="21">
    <source>
        <dbReference type="SMART" id="SM00918"/>
    </source>
</evidence>
<dbReference type="Pfam" id="PF10613">
    <property type="entry name" value="Lig_chan-Glu_bd"/>
    <property type="match status" value="1"/>
</dbReference>
<keyword evidence="14" id="KW-0407">Ion channel</keyword>
<dbReference type="GO" id="GO:0038023">
    <property type="term" value="F:signaling receptor activity"/>
    <property type="evidence" value="ECO:0007669"/>
    <property type="project" value="InterPro"/>
</dbReference>
<dbReference type="FunFam" id="1.10.287.70:FF:000010">
    <property type="entry name" value="Putative glutamate receptor ionotropic kainate 1"/>
    <property type="match status" value="1"/>
</dbReference>
<evidence type="ECO:0000256" key="16">
    <source>
        <dbReference type="PIRSR" id="PIRSR601508-1"/>
    </source>
</evidence>
<keyword evidence="2" id="KW-0813">Transport</keyword>
<evidence type="ECO:0000256" key="9">
    <source>
        <dbReference type="ARBA" id="ARBA00023136"/>
    </source>
</evidence>
<keyword evidence="10 22" id="KW-0675">Receptor</keyword>
<evidence type="ECO:0000256" key="3">
    <source>
        <dbReference type="ARBA" id="ARBA00022475"/>
    </source>
</evidence>
<name>A0A195FA54_9HYME</name>
<keyword evidence="3" id="KW-1003">Cell membrane</keyword>
<evidence type="ECO:0000256" key="12">
    <source>
        <dbReference type="ARBA" id="ARBA00023257"/>
    </source>
</evidence>
<dbReference type="SUPFAM" id="SSF53850">
    <property type="entry name" value="Periplasmic binding protein-like II"/>
    <property type="match status" value="1"/>
</dbReference>
<dbReference type="Pfam" id="PF01094">
    <property type="entry name" value="ANF_receptor"/>
    <property type="match status" value="1"/>
</dbReference>
<dbReference type="Gene3D" id="3.40.190.10">
    <property type="entry name" value="Periplasmic binding protein-like II"/>
    <property type="match status" value="2"/>
</dbReference>
<dbReference type="AlphaFoldDB" id="A0A195FA54"/>
<dbReference type="GO" id="GO:0045211">
    <property type="term" value="C:postsynaptic membrane"/>
    <property type="evidence" value="ECO:0007669"/>
    <property type="project" value="UniProtKB-SubCell"/>
</dbReference>
<protein>
    <submittedName>
        <fullName evidence="22">Glutamate receptor, ionotropic kainate 2</fullName>
    </submittedName>
</protein>
<feature type="transmembrane region" description="Helical" evidence="19">
    <location>
        <begin position="573"/>
        <end position="592"/>
    </location>
</feature>
<feature type="site" description="Crucial to convey clamshell closure to channel opening" evidence="17">
    <location>
        <position position="679"/>
    </location>
</feature>
<evidence type="ECO:0000256" key="7">
    <source>
        <dbReference type="ARBA" id="ARBA00023018"/>
    </source>
</evidence>
<evidence type="ECO:0000256" key="13">
    <source>
        <dbReference type="ARBA" id="ARBA00023286"/>
    </source>
</evidence>
<dbReference type="Gene3D" id="3.40.50.2300">
    <property type="match status" value="2"/>
</dbReference>
<feature type="transmembrane region" description="Helical" evidence="19">
    <location>
        <begin position="840"/>
        <end position="864"/>
    </location>
</feature>
<feature type="transmembrane region" description="Helical" evidence="19">
    <location>
        <begin position="648"/>
        <end position="670"/>
    </location>
</feature>
<dbReference type="FunFam" id="3.40.190.10:FF:000024">
    <property type="entry name" value="Glutamate receptor, ionotropic, delta 1"/>
    <property type="match status" value="1"/>
</dbReference>
<feature type="binding site" evidence="16">
    <location>
        <position position="528"/>
    </location>
    <ligand>
        <name>L-glutamate</name>
        <dbReference type="ChEBI" id="CHEBI:29985"/>
    </ligand>
</feature>
<dbReference type="SUPFAM" id="SSF53822">
    <property type="entry name" value="Periplasmic binding protein-like I"/>
    <property type="match status" value="1"/>
</dbReference>
<keyword evidence="11" id="KW-0325">Glycoprotein</keyword>
<dbReference type="PANTHER" id="PTHR18966">
    <property type="entry name" value="IONOTROPIC GLUTAMATE RECEPTOR"/>
    <property type="match status" value="1"/>
</dbReference>
<gene>
    <name evidence="22" type="ORF">ALC56_08366</name>
</gene>
<evidence type="ECO:0000256" key="10">
    <source>
        <dbReference type="ARBA" id="ARBA00023170"/>
    </source>
</evidence>
<evidence type="ECO:0000256" key="14">
    <source>
        <dbReference type="ARBA" id="ARBA00023303"/>
    </source>
</evidence>
<feature type="disulfide bond" evidence="18">
    <location>
        <begin position="763"/>
        <end position="821"/>
    </location>
</feature>
<dbReference type="FunFam" id="3.40.190.10:FF:000060">
    <property type="entry name" value="Glutamate receptor ionotropic, kainate 1"/>
    <property type="match status" value="1"/>
</dbReference>
<proteinExistence type="inferred from homology"/>
<evidence type="ECO:0000256" key="1">
    <source>
        <dbReference type="ARBA" id="ARBA00008685"/>
    </source>
</evidence>
<evidence type="ECO:0000256" key="5">
    <source>
        <dbReference type="ARBA" id="ARBA00022729"/>
    </source>
</evidence>
<keyword evidence="7" id="KW-0770">Synapse</keyword>
<keyword evidence="8" id="KW-0406">Ion transport</keyword>
<evidence type="ECO:0000256" key="15">
    <source>
        <dbReference type="ARBA" id="ARBA00034104"/>
    </source>
</evidence>
<evidence type="ECO:0000256" key="8">
    <source>
        <dbReference type="ARBA" id="ARBA00023065"/>
    </source>
</evidence>
<sequence length="926" mass="105577">MVFDQKFIPRSVCVSEREISAGARFPAENRKAVSSAGLSGITSIGRQCIMGFTKAFASEWLVGAIFHKGEEDLRSVFLRAISDTKNGTHALTFELVPVTRYIQGNTDSFMTGKAACELLEEGVAAIFGPSSRYTSGIVASIAARFNIPHIEYVWRESEGKKKQKKTSQSMTINIFPASEQVSQAIADVVDSMKWRKFVAIYETNEGLSRLQKTLTLKGDKDAPIRHTVQKLNEGPDYRSMLKKIRHLSVWNIIIDVKPENIMEVLYQAKEVNLLADYCNFVITYLDSSMLPIAGMRNNTVNITGLSIRENDVEKIDWLDSAVLYDAVFLLYEALETLNARNIENKVYMSIDPVRLSCIDKTTMYEAGPNIVSVMQKISKKGKITGIMNIDEYGRRQHFNVKILNFQQSGVIQTGYWDFNGIHTTQIKEEKDIYLERFMEEKIFKISVYVYPPYVMESYEFHFKIILRIYQGFCIDLIKHIAKILKFKGVVFQRVTDGYGSYNPQTKTWNGLIRSILDHEADLAISDLTITSSRQSVVDFSLPFMSSGHSILFRKPEKKAPPFFPFLLPLSTEVWLYMAIAYLIVSIMLFVQARMAPNEWNNPHHLSNADPEELKNNFNFKNSFFLTIGSFMQQDSNILPKASSLRMLASMWCFFILIIYSLYTANLAAFLTMNKMDIPIKGIEDLPKQTKIKYGAIKGSYTATFFKNSNYSTYRKIWAAMINSKPSVFTSNYKEGIDRVLNSNRQYAFLMESAAIEYNIERKCDLIKIGDDVVGNSGYGIAMPRNSPYRTHINRAILMLKEQGILEELKTKWWKNKEGDLCEKDEMEKDSRIYELGMASLGGLFFILICGCSASFFIAICEFLWNIRKIVVTEKITPREALVAELKFAVNIFAIRKPVKIAKSSNNNISSRKDGLDRAVHGLIYHR</sequence>
<dbReference type="Proteomes" id="UP000078541">
    <property type="component" value="Unassembled WGS sequence"/>
</dbReference>
<comment type="similarity">
    <text evidence="1">Belongs to the glutamate-gated ion channel (TC 1.A.10.1) family.</text>
</comment>
<evidence type="ECO:0000256" key="6">
    <source>
        <dbReference type="ARBA" id="ARBA00022989"/>
    </source>
</evidence>
<dbReference type="InterPro" id="IPR015683">
    <property type="entry name" value="Ionotropic_Glu_rcpt"/>
</dbReference>
<accession>A0A195FA54</accession>
<dbReference type="InterPro" id="IPR001508">
    <property type="entry name" value="Iono_Glu_rcpt_met"/>
</dbReference>
<evidence type="ECO:0000256" key="17">
    <source>
        <dbReference type="PIRSR" id="PIRSR601508-2"/>
    </source>
</evidence>
<dbReference type="InterPro" id="IPR001320">
    <property type="entry name" value="Iontro_rcpt_C"/>
</dbReference>